<dbReference type="AlphaFoldDB" id="A0A975H7I4"/>
<dbReference type="Proteomes" id="UP000663920">
    <property type="component" value="Chromosome"/>
</dbReference>
<dbReference type="NCBIfam" id="NF033563">
    <property type="entry name" value="transpos_IS30"/>
    <property type="match status" value="1"/>
</dbReference>
<dbReference type="GO" id="GO:0032196">
    <property type="term" value="P:transposition"/>
    <property type="evidence" value="ECO:0007669"/>
    <property type="project" value="TreeGrafter"/>
</dbReference>
<evidence type="ECO:0000259" key="2">
    <source>
        <dbReference type="PROSITE" id="PS50994"/>
    </source>
</evidence>
<dbReference type="Gene3D" id="1.10.10.60">
    <property type="entry name" value="Homeodomain-like"/>
    <property type="match status" value="1"/>
</dbReference>
<dbReference type="EMBL" id="CP071869">
    <property type="protein sequence ID" value="QTE23551.1"/>
    <property type="molecule type" value="Genomic_DNA"/>
</dbReference>
<dbReference type="Pfam" id="PF00665">
    <property type="entry name" value="rve"/>
    <property type="match status" value="1"/>
</dbReference>
<keyword evidence="4" id="KW-1185">Reference proteome</keyword>
<dbReference type="SUPFAM" id="SSF53098">
    <property type="entry name" value="Ribonuclease H-like"/>
    <property type="match status" value="1"/>
</dbReference>
<dbReference type="InterPro" id="IPR036397">
    <property type="entry name" value="RNaseH_sf"/>
</dbReference>
<dbReference type="Gene3D" id="3.30.420.10">
    <property type="entry name" value="Ribonuclease H-like superfamily/Ribonuclease H"/>
    <property type="match status" value="1"/>
</dbReference>
<dbReference type="GO" id="GO:0005829">
    <property type="term" value="C:cytosol"/>
    <property type="evidence" value="ECO:0007669"/>
    <property type="project" value="TreeGrafter"/>
</dbReference>
<sequence>MKKYTQLTLSQRYQIEALLQAGLTQTAIALQLDVDKSTISRELKRSIALRGRTSGSYIATNAERKSKKRHREKNKRILLTDELKQAIATKMRTDKWSPELIYQKWKQDNINVVCHETIYKWIWKSKLTNTKQNLPYKELYKELKHGKRRQKRGNIKDTRGAITNRVHITERPFVVEQRKRIGDLEADLMMGKDHKSALLVLTDRATLITMIEKLNGKTAKEVTEKITKRLSRFSTSYVKTITFDNGKEFAGHQKIANKFNVKTYFTTPYTSQEKGTVENRIGVIRRFFPKKTDLRKISKQRIKQVELAINNRPIRKFNYITPIEKLNNKFVALMS</sequence>
<dbReference type="PROSITE" id="PS50994">
    <property type="entry name" value="INTEGRASE"/>
    <property type="match status" value="1"/>
</dbReference>
<proteinExistence type="predicted"/>
<dbReference type="InterPro" id="IPR009057">
    <property type="entry name" value="Homeodomain-like_sf"/>
</dbReference>
<dbReference type="GO" id="GO:0015074">
    <property type="term" value="P:DNA integration"/>
    <property type="evidence" value="ECO:0007669"/>
    <property type="project" value="InterPro"/>
</dbReference>
<organism evidence="3 4">
    <name type="scientific">Polaribacter cellanae</name>
    <dbReference type="NCBI Taxonomy" id="2818493"/>
    <lineage>
        <taxon>Bacteria</taxon>
        <taxon>Pseudomonadati</taxon>
        <taxon>Bacteroidota</taxon>
        <taxon>Flavobacteriia</taxon>
        <taxon>Flavobacteriales</taxon>
        <taxon>Flavobacteriaceae</taxon>
    </lineage>
</organism>
<dbReference type="PANTHER" id="PTHR10948">
    <property type="entry name" value="TRANSPOSASE"/>
    <property type="match status" value="1"/>
</dbReference>
<dbReference type="GO" id="GO:0006310">
    <property type="term" value="P:DNA recombination"/>
    <property type="evidence" value="ECO:0007669"/>
    <property type="project" value="UniProtKB-KW"/>
</dbReference>
<dbReference type="InterPro" id="IPR001584">
    <property type="entry name" value="Integrase_cat-core"/>
</dbReference>
<dbReference type="GO" id="GO:0004803">
    <property type="term" value="F:transposase activity"/>
    <property type="evidence" value="ECO:0007669"/>
    <property type="project" value="TreeGrafter"/>
</dbReference>
<dbReference type="InterPro" id="IPR025246">
    <property type="entry name" value="IS30-like_HTH"/>
</dbReference>
<gene>
    <name evidence="3" type="ORF">J3359_04510</name>
</gene>
<dbReference type="RefSeq" id="WP_208079558.1">
    <property type="nucleotide sequence ID" value="NZ_CP071869.1"/>
</dbReference>
<dbReference type="SUPFAM" id="SSF46689">
    <property type="entry name" value="Homeodomain-like"/>
    <property type="match status" value="1"/>
</dbReference>
<evidence type="ECO:0000256" key="1">
    <source>
        <dbReference type="ARBA" id="ARBA00023172"/>
    </source>
</evidence>
<accession>A0A975H7I4</accession>
<protein>
    <submittedName>
        <fullName evidence="3">IS30 family transposase</fullName>
    </submittedName>
</protein>
<dbReference type="GO" id="GO:0003676">
    <property type="term" value="F:nucleic acid binding"/>
    <property type="evidence" value="ECO:0007669"/>
    <property type="project" value="InterPro"/>
</dbReference>
<feature type="domain" description="Integrase catalytic" evidence="2">
    <location>
        <begin position="168"/>
        <end position="330"/>
    </location>
</feature>
<dbReference type="InterPro" id="IPR012337">
    <property type="entry name" value="RNaseH-like_sf"/>
</dbReference>
<dbReference type="InterPro" id="IPR053392">
    <property type="entry name" value="Transposase_IS30-like"/>
</dbReference>
<name>A0A975H7I4_9FLAO</name>
<dbReference type="Pfam" id="PF13936">
    <property type="entry name" value="HTH_38"/>
    <property type="match status" value="1"/>
</dbReference>
<dbReference type="PANTHER" id="PTHR10948:SF23">
    <property type="entry name" value="TRANSPOSASE INSI FOR INSERTION SEQUENCE ELEMENT IS30A-RELATED"/>
    <property type="match status" value="1"/>
</dbReference>
<keyword evidence="1" id="KW-0233">DNA recombination</keyword>
<dbReference type="InterPro" id="IPR051917">
    <property type="entry name" value="Transposase-Integrase"/>
</dbReference>
<reference evidence="3 4" key="1">
    <citation type="submission" date="2021-03" db="EMBL/GenBank/DDBJ databases">
        <title>Complete genome of Polaribacter_sp.SM13.</title>
        <authorList>
            <person name="Jeong S.W."/>
            <person name="Bae J.W."/>
        </authorList>
    </citation>
    <scope>NUCLEOTIDE SEQUENCE [LARGE SCALE GENOMIC DNA]</scope>
    <source>
        <strain evidence="3 4">SM13</strain>
    </source>
</reference>
<dbReference type="KEGG" id="pcea:J3359_04510"/>
<evidence type="ECO:0000313" key="3">
    <source>
        <dbReference type="EMBL" id="QTE23551.1"/>
    </source>
</evidence>
<evidence type="ECO:0000313" key="4">
    <source>
        <dbReference type="Proteomes" id="UP000663920"/>
    </source>
</evidence>